<evidence type="ECO:0000259" key="4">
    <source>
        <dbReference type="Pfam" id="PF00294"/>
    </source>
</evidence>
<name>A0A921AWZ9_9BACT</name>
<evidence type="ECO:0000256" key="2">
    <source>
        <dbReference type="ARBA" id="ARBA00022679"/>
    </source>
</evidence>
<dbReference type="InterPro" id="IPR052700">
    <property type="entry name" value="Carb_kinase_PfkB-like"/>
</dbReference>
<dbReference type="PANTHER" id="PTHR43320:SF2">
    <property type="entry name" value="2-DEHYDRO-3-DEOXYGLUCONOKINASE_2-DEHYDRO-3-DEOXYGALACTONOKINASE"/>
    <property type="match status" value="1"/>
</dbReference>
<keyword evidence="2" id="KW-0808">Transferase</keyword>
<reference evidence="5" key="2">
    <citation type="submission" date="2021-09" db="EMBL/GenBank/DDBJ databases">
        <authorList>
            <person name="Gilroy R."/>
        </authorList>
    </citation>
    <scope>NUCLEOTIDE SEQUENCE</scope>
    <source>
        <strain evidence="5">ChiGjej2B2-19336</strain>
    </source>
</reference>
<keyword evidence="3 5" id="KW-0418">Kinase</keyword>
<comment type="caution">
    <text evidence="5">The sequence shown here is derived from an EMBL/GenBank/DDBJ whole genome shotgun (WGS) entry which is preliminary data.</text>
</comment>
<dbReference type="Gene3D" id="3.40.1190.20">
    <property type="match status" value="1"/>
</dbReference>
<dbReference type="RefSeq" id="WP_304122322.1">
    <property type="nucleotide sequence ID" value="NZ_DYZA01000133.1"/>
</dbReference>
<organism evidence="5 6">
    <name type="scientific">Mailhella massiliensis</name>
    <dbReference type="NCBI Taxonomy" id="1903261"/>
    <lineage>
        <taxon>Bacteria</taxon>
        <taxon>Pseudomonadati</taxon>
        <taxon>Thermodesulfobacteriota</taxon>
        <taxon>Desulfovibrionia</taxon>
        <taxon>Desulfovibrionales</taxon>
        <taxon>Desulfovibrionaceae</taxon>
        <taxon>Mailhella</taxon>
    </lineage>
</organism>
<dbReference type="AlphaFoldDB" id="A0A921AWZ9"/>
<dbReference type="PANTHER" id="PTHR43320">
    <property type="entry name" value="SUGAR KINASE"/>
    <property type="match status" value="1"/>
</dbReference>
<gene>
    <name evidence="5" type="ORF">K8W16_06710</name>
</gene>
<evidence type="ECO:0000256" key="1">
    <source>
        <dbReference type="ARBA" id="ARBA00010688"/>
    </source>
</evidence>
<dbReference type="Pfam" id="PF00294">
    <property type="entry name" value="PfkB"/>
    <property type="match status" value="1"/>
</dbReference>
<dbReference type="InterPro" id="IPR011611">
    <property type="entry name" value="PfkB_dom"/>
</dbReference>
<dbReference type="GO" id="GO:0016301">
    <property type="term" value="F:kinase activity"/>
    <property type="evidence" value="ECO:0007669"/>
    <property type="project" value="UniProtKB-KW"/>
</dbReference>
<proteinExistence type="inferred from homology"/>
<reference evidence="5" key="1">
    <citation type="journal article" date="2021" name="PeerJ">
        <title>Extensive microbial diversity within the chicken gut microbiome revealed by metagenomics and culture.</title>
        <authorList>
            <person name="Gilroy R."/>
            <person name="Ravi A."/>
            <person name="Getino M."/>
            <person name="Pursley I."/>
            <person name="Horton D.L."/>
            <person name="Alikhan N.F."/>
            <person name="Baker D."/>
            <person name="Gharbi K."/>
            <person name="Hall N."/>
            <person name="Watson M."/>
            <person name="Adriaenssens E.M."/>
            <person name="Foster-Nyarko E."/>
            <person name="Jarju S."/>
            <person name="Secka A."/>
            <person name="Antonio M."/>
            <person name="Oren A."/>
            <person name="Chaudhuri R.R."/>
            <person name="La Ragione R."/>
            <person name="Hildebrand F."/>
            <person name="Pallen M.J."/>
        </authorList>
    </citation>
    <scope>NUCLEOTIDE SEQUENCE</scope>
    <source>
        <strain evidence="5">ChiGjej2B2-19336</strain>
    </source>
</reference>
<dbReference type="SUPFAM" id="SSF53613">
    <property type="entry name" value="Ribokinase-like"/>
    <property type="match status" value="1"/>
</dbReference>
<feature type="domain" description="Carbohydrate kinase PfkB" evidence="4">
    <location>
        <begin position="1"/>
        <end position="316"/>
    </location>
</feature>
<protein>
    <submittedName>
        <fullName evidence="5">Sugar kinase</fullName>
    </submittedName>
</protein>
<evidence type="ECO:0000313" key="5">
    <source>
        <dbReference type="EMBL" id="HJD97318.1"/>
    </source>
</evidence>
<evidence type="ECO:0000313" key="6">
    <source>
        <dbReference type="Proteomes" id="UP000698963"/>
    </source>
</evidence>
<dbReference type="InterPro" id="IPR029056">
    <property type="entry name" value="Ribokinase-like"/>
</dbReference>
<comment type="similarity">
    <text evidence="1">Belongs to the carbohydrate kinase PfkB family.</text>
</comment>
<dbReference type="Proteomes" id="UP000698963">
    <property type="component" value="Unassembled WGS sequence"/>
</dbReference>
<dbReference type="CDD" id="cd01166">
    <property type="entry name" value="KdgK"/>
    <property type="match status" value="1"/>
</dbReference>
<dbReference type="EMBL" id="DYZA01000133">
    <property type="protein sequence ID" value="HJD97318.1"/>
    <property type="molecule type" value="Genomic_DNA"/>
</dbReference>
<sequence length="340" mass="37084">MAEAVTFGELMLRLSPAGWRRFVQAPAFEACYGGAEANVAVSLAQFGTSAEHVTKLPEGPLGDAACNELRRYGVDTRSVFRGGGRLGIYFLEKGASGRPSRVLYDREGSAFRRSSPEEWDWENRLRGARWFHFSGITPALGENLAQACLDACRTARRLGATVSCDLNYRARLWGREEARRVMSMLCGHVDVCMANEEDAFSVFGLGPDRKAFLSGGFDTEAYVDLAGELRRRFGFDKVAFTLRRSFSASDNGWSALLLDDEGAHCSREYSIHLVDRVGGGDAFDAGLIHGLLHGMGGAEAVEFGAAAGCLKQTVEGDFNLATEEEVRRLAEGDGSGRVRR</sequence>
<accession>A0A921AWZ9</accession>
<evidence type="ECO:0000256" key="3">
    <source>
        <dbReference type="ARBA" id="ARBA00022777"/>
    </source>
</evidence>